<keyword evidence="3" id="KW-1185">Reference proteome</keyword>
<protein>
    <submittedName>
        <fullName evidence="2">SH3 domain-containing protein</fullName>
    </submittedName>
</protein>
<dbReference type="eggNOG" id="COG4991">
    <property type="taxonomic scope" value="Bacteria"/>
</dbReference>
<dbReference type="PROSITE" id="PS51781">
    <property type="entry name" value="SH3B"/>
    <property type="match status" value="1"/>
</dbReference>
<organism evidence="2 3">
    <name type="scientific">Desulfomonile tiedjei (strain ATCC 49306 / DSM 6799 / DCB-1)</name>
    <dbReference type="NCBI Taxonomy" id="706587"/>
    <lineage>
        <taxon>Bacteria</taxon>
        <taxon>Pseudomonadati</taxon>
        <taxon>Thermodesulfobacteriota</taxon>
        <taxon>Desulfomonilia</taxon>
        <taxon>Desulfomonilales</taxon>
        <taxon>Desulfomonilaceae</taxon>
        <taxon>Desulfomonile</taxon>
    </lineage>
</organism>
<reference evidence="3" key="1">
    <citation type="submission" date="2012-06" db="EMBL/GenBank/DDBJ databases">
        <title>Complete sequence of chromosome of Desulfomonile tiedjei DSM 6799.</title>
        <authorList>
            <person name="Lucas S."/>
            <person name="Copeland A."/>
            <person name="Lapidus A."/>
            <person name="Glavina del Rio T."/>
            <person name="Dalin E."/>
            <person name="Tice H."/>
            <person name="Bruce D."/>
            <person name="Goodwin L."/>
            <person name="Pitluck S."/>
            <person name="Peters L."/>
            <person name="Ovchinnikova G."/>
            <person name="Zeytun A."/>
            <person name="Lu M."/>
            <person name="Kyrpides N."/>
            <person name="Mavromatis K."/>
            <person name="Ivanova N."/>
            <person name="Brettin T."/>
            <person name="Detter J.C."/>
            <person name="Han C."/>
            <person name="Larimer F."/>
            <person name="Land M."/>
            <person name="Hauser L."/>
            <person name="Markowitz V."/>
            <person name="Cheng J.-F."/>
            <person name="Hugenholtz P."/>
            <person name="Woyke T."/>
            <person name="Wu D."/>
            <person name="Spring S."/>
            <person name="Schroeder M."/>
            <person name="Brambilla E."/>
            <person name="Klenk H.-P."/>
            <person name="Eisen J.A."/>
        </authorList>
    </citation>
    <scope>NUCLEOTIDE SEQUENCE [LARGE SCALE GENOMIC DNA]</scope>
    <source>
        <strain evidence="3">ATCC 49306 / DSM 6799 / DCB-1</strain>
    </source>
</reference>
<dbReference type="EMBL" id="CP003360">
    <property type="protein sequence ID" value="AFM25843.1"/>
    <property type="molecule type" value="Genomic_DNA"/>
</dbReference>
<feature type="domain" description="SH3b" evidence="1">
    <location>
        <begin position="104"/>
        <end position="172"/>
    </location>
</feature>
<dbReference type="eggNOG" id="COG3103">
    <property type="taxonomic scope" value="Bacteria"/>
</dbReference>
<dbReference type="OrthoDB" id="5297720at2"/>
<dbReference type="KEGG" id="dti:Desti_3182"/>
<evidence type="ECO:0000313" key="3">
    <source>
        <dbReference type="Proteomes" id="UP000006055"/>
    </source>
</evidence>
<gene>
    <name evidence="2" type="ordered locus">Desti_3182</name>
</gene>
<evidence type="ECO:0000259" key="1">
    <source>
        <dbReference type="PROSITE" id="PS51781"/>
    </source>
</evidence>
<dbReference type="AlphaFoldDB" id="I4C8F2"/>
<dbReference type="PATRIC" id="fig|706587.4.peg.3620"/>
<name>I4C8F2_DESTA</name>
<dbReference type="InterPro" id="IPR003646">
    <property type="entry name" value="SH3-like_bac-type"/>
</dbReference>
<dbReference type="RefSeq" id="WP_014810980.1">
    <property type="nucleotide sequence ID" value="NC_018025.1"/>
</dbReference>
<evidence type="ECO:0000313" key="2">
    <source>
        <dbReference type="EMBL" id="AFM25843.1"/>
    </source>
</evidence>
<dbReference type="Gene3D" id="2.30.30.40">
    <property type="entry name" value="SH3 Domains"/>
    <property type="match status" value="1"/>
</dbReference>
<dbReference type="HOGENOM" id="CLU_1007337_0_0_7"/>
<dbReference type="Proteomes" id="UP000006055">
    <property type="component" value="Chromosome"/>
</dbReference>
<proteinExistence type="predicted"/>
<sequence>MKSIYPRLALLAAMVCITGIWSGVSSASAFPEEIVGPITGTVVAGDSRGGLIVRSSPNPDAGIIGTLAVGTRVTNFPRFENGWVMLKSPMNGGWIPIDSLQPVRGIATVVSVDRPEMCLRVRSGPGTHFDVAGCARMGERLRLSGFWSNSNWAEIEGPVKGWVSADQIQTPFVIATAPAPRRTIVRETVVPVPAATYVYPEARPVYYRSYRYGYGYPYYRRHHPYRYGGYRYGSPGVGVVVGPRGGVGVRVGGVGVGVGPRGGVGVNAGGVRVRVR</sequence>
<accession>I4C8F2</accession>